<dbReference type="EMBL" id="LR134473">
    <property type="protein sequence ID" value="VEI03324.1"/>
    <property type="molecule type" value="Genomic_DNA"/>
</dbReference>
<dbReference type="Proteomes" id="UP000277858">
    <property type="component" value="Chromosome"/>
</dbReference>
<name>A0A3S4UR70_9ACTN</name>
<gene>
    <name evidence="1" type="ORF">NCTC13652_01524</name>
</gene>
<sequence>MGEIPGENLEDRFLRHRLEWHEHSEKALRNCHTRVNWLSVDESEFRLTGTVSTRSALLRFIYEEQVSSFLSCGIEVMRLEDSGQFSDLLEATDELIDVSVNFIAGNYTLRNDKNTLWLDIPYVTGDGDHCVQQAYNQEPLFDRIHRFVRNVIR</sequence>
<proteinExistence type="predicted"/>
<keyword evidence="2" id="KW-1185">Reference proteome</keyword>
<organism evidence="1 2">
    <name type="scientific">Acidipropionibacterium jensenii</name>
    <dbReference type="NCBI Taxonomy" id="1749"/>
    <lineage>
        <taxon>Bacteria</taxon>
        <taxon>Bacillati</taxon>
        <taxon>Actinomycetota</taxon>
        <taxon>Actinomycetes</taxon>
        <taxon>Propionibacteriales</taxon>
        <taxon>Propionibacteriaceae</taxon>
        <taxon>Acidipropionibacterium</taxon>
    </lineage>
</organism>
<dbReference type="GeneID" id="82884363"/>
<dbReference type="RefSeq" id="WP_028703209.1">
    <property type="nucleotide sequence ID" value="NZ_CP040635.1"/>
</dbReference>
<dbReference type="AlphaFoldDB" id="A0A3S4UR70"/>
<evidence type="ECO:0000313" key="2">
    <source>
        <dbReference type="Proteomes" id="UP000277858"/>
    </source>
</evidence>
<reference evidence="1 2" key="1">
    <citation type="submission" date="2018-12" db="EMBL/GenBank/DDBJ databases">
        <authorList>
            <consortium name="Pathogen Informatics"/>
        </authorList>
    </citation>
    <scope>NUCLEOTIDE SEQUENCE [LARGE SCALE GENOMIC DNA]</scope>
    <source>
        <strain evidence="1 2">NCTC13652</strain>
    </source>
</reference>
<accession>A0A3S4UR70</accession>
<evidence type="ECO:0000313" key="1">
    <source>
        <dbReference type="EMBL" id="VEI03324.1"/>
    </source>
</evidence>
<protein>
    <submittedName>
        <fullName evidence="1">Uncharacterized protein</fullName>
    </submittedName>
</protein>